<dbReference type="EMBL" id="QNRY01000026">
    <property type="protein sequence ID" value="RBP61190.1"/>
    <property type="molecule type" value="Genomic_DNA"/>
</dbReference>
<name>A0A366I2M3_9GAMM</name>
<dbReference type="OrthoDB" id="2079094at2"/>
<protein>
    <submittedName>
        <fullName evidence="1">Uncharacterized protein</fullName>
    </submittedName>
</protein>
<dbReference type="Proteomes" id="UP000253046">
    <property type="component" value="Unassembled WGS sequence"/>
</dbReference>
<reference evidence="1 2" key="1">
    <citation type="submission" date="2018-06" db="EMBL/GenBank/DDBJ databases">
        <title>Genomic Encyclopedia of Type Strains, Phase IV (KMG-IV): sequencing the most valuable type-strain genomes for metagenomic binning, comparative biology and taxonomic classification.</title>
        <authorList>
            <person name="Goeker M."/>
        </authorList>
    </citation>
    <scope>NUCLEOTIDE SEQUENCE [LARGE SCALE GENOMIC DNA]</scope>
    <source>
        <strain evidence="1 2">DSM 30166</strain>
    </source>
</reference>
<accession>A0A366I2M3</accession>
<gene>
    <name evidence="1" type="ORF">DES54_12647</name>
</gene>
<dbReference type="AlphaFoldDB" id="A0A366I2M3"/>
<evidence type="ECO:0000313" key="1">
    <source>
        <dbReference type="EMBL" id="RBP61190.1"/>
    </source>
</evidence>
<sequence length="134" mass="15368">MGVTPLSNQSDPKSDHHFSRCGGQWVGGRGGYHPTVFSFAPLFWEDDFKGSDRTIEDGPNYRWLIIFKYPDGVSQQEGDQWFRQTFAPEIAELPEVTRFISSRVPAQPKIGPFQLVAEIWFTNSKQWEKAMVEV</sequence>
<organism evidence="1 2">
    <name type="scientific">Brenneria salicis ATCC 15712 = DSM 30166</name>
    <dbReference type="NCBI Taxonomy" id="714314"/>
    <lineage>
        <taxon>Bacteria</taxon>
        <taxon>Pseudomonadati</taxon>
        <taxon>Pseudomonadota</taxon>
        <taxon>Gammaproteobacteria</taxon>
        <taxon>Enterobacterales</taxon>
        <taxon>Pectobacteriaceae</taxon>
        <taxon>Brenneria</taxon>
    </lineage>
</organism>
<dbReference type="RefSeq" id="WP_113867630.1">
    <property type="nucleotide sequence ID" value="NZ_AGJP01000001.1"/>
</dbReference>
<proteinExistence type="predicted"/>
<keyword evidence="2" id="KW-1185">Reference proteome</keyword>
<dbReference type="Gene3D" id="3.30.70.100">
    <property type="match status" value="1"/>
</dbReference>
<dbReference type="SMR" id="A0A366I2M3"/>
<comment type="caution">
    <text evidence="1">The sequence shown here is derived from an EMBL/GenBank/DDBJ whole genome shotgun (WGS) entry which is preliminary data.</text>
</comment>
<evidence type="ECO:0000313" key="2">
    <source>
        <dbReference type="Proteomes" id="UP000253046"/>
    </source>
</evidence>